<proteinExistence type="predicted"/>
<evidence type="ECO:0000313" key="7">
    <source>
        <dbReference type="Proteomes" id="UP000832041"/>
    </source>
</evidence>
<dbReference type="SMART" id="SM00345">
    <property type="entry name" value="HTH_GNTR"/>
    <property type="match status" value="1"/>
</dbReference>
<evidence type="ECO:0000256" key="3">
    <source>
        <dbReference type="ARBA" id="ARBA00023163"/>
    </source>
</evidence>
<dbReference type="SUPFAM" id="SSF64288">
    <property type="entry name" value="Chorismate lyase-like"/>
    <property type="match status" value="1"/>
</dbReference>
<dbReference type="PANTHER" id="PTHR44846">
    <property type="entry name" value="MANNOSYL-D-GLYCERATE TRANSPORT/METABOLISM SYSTEM REPRESSOR MNGR-RELATED"/>
    <property type="match status" value="1"/>
</dbReference>
<keyword evidence="3" id="KW-0804">Transcription</keyword>
<dbReference type="PROSITE" id="PS50949">
    <property type="entry name" value="HTH_GNTR"/>
    <property type="match status" value="1"/>
</dbReference>
<dbReference type="CDD" id="cd07377">
    <property type="entry name" value="WHTH_GntR"/>
    <property type="match status" value="1"/>
</dbReference>
<dbReference type="InterPro" id="IPR028978">
    <property type="entry name" value="Chorismate_lyase_/UTRA_dom_sf"/>
</dbReference>
<dbReference type="EMBL" id="CP051627">
    <property type="protein sequence ID" value="UPT23589.1"/>
    <property type="molecule type" value="Genomic_DNA"/>
</dbReference>
<dbReference type="InterPro" id="IPR000524">
    <property type="entry name" value="Tscrpt_reg_HTH_GntR"/>
</dbReference>
<accession>A0ABY4L845</accession>
<dbReference type="Gene3D" id="1.10.10.10">
    <property type="entry name" value="Winged helix-like DNA-binding domain superfamily/Winged helix DNA-binding domain"/>
    <property type="match status" value="1"/>
</dbReference>
<feature type="domain" description="HTH gntR-type" evidence="5">
    <location>
        <begin position="4"/>
        <end position="72"/>
    </location>
</feature>
<sequence>MIEKPGYLRVADSLREPILNGEMPPGTRLPSRAQLSHRHSVSDQVARRALRLLVEEGLIEGRAGSGYYVRAPSAEFLLSRTCPGPDLDPLRIERLGARTETASAAVARRLGVREGEPLYQTECLGYAQGTPVALHIAWEPALLTLNTGRTPGELPGLGVADRLAGVGITVDRVEEEVSVRGLREPEARRLALAPGASMLVVQRTHFAGRCPVETSDLIVSADHCRLGYRLAPSRGGEQTFRHSGKPSPAAPQEAADSSSAGVAGPEGPPGKERVQG</sequence>
<dbReference type="InterPro" id="IPR036388">
    <property type="entry name" value="WH-like_DNA-bd_sf"/>
</dbReference>
<dbReference type="InterPro" id="IPR050679">
    <property type="entry name" value="Bact_HTH_transcr_reg"/>
</dbReference>
<name>A0ABY4L845_THEAE</name>
<reference evidence="6 7" key="1">
    <citation type="submission" date="2020-04" db="EMBL/GenBank/DDBJ databases">
        <title>Thermobifida alba genome sequencing and assembly.</title>
        <authorList>
            <person name="Luzics S."/>
            <person name="Horvath B."/>
            <person name="Nagy I."/>
            <person name="Toth A."/>
            <person name="Nagy I."/>
            <person name="Kukolya J."/>
        </authorList>
    </citation>
    <scope>NUCLEOTIDE SEQUENCE [LARGE SCALE GENOMIC DNA]</scope>
    <source>
        <strain evidence="6 7">DSM 43795</strain>
    </source>
</reference>
<organism evidence="6 7">
    <name type="scientific">Thermobifida alba</name>
    <name type="common">Thermomonospora alba</name>
    <dbReference type="NCBI Taxonomy" id="53522"/>
    <lineage>
        <taxon>Bacteria</taxon>
        <taxon>Bacillati</taxon>
        <taxon>Actinomycetota</taxon>
        <taxon>Actinomycetes</taxon>
        <taxon>Streptosporangiales</taxon>
        <taxon>Nocardiopsidaceae</taxon>
        <taxon>Thermobifida</taxon>
    </lineage>
</organism>
<keyword evidence="1" id="KW-0805">Transcription regulation</keyword>
<dbReference type="Proteomes" id="UP000832041">
    <property type="component" value="Chromosome"/>
</dbReference>
<gene>
    <name evidence="6" type="ORF">FOF52_17310</name>
</gene>
<feature type="region of interest" description="Disordered" evidence="4">
    <location>
        <begin position="20"/>
        <end position="40"/>
    </location>
</feature>
<keyword evidence="7" id="KW-1185">Reference proteome</keyword>
<evidence type="ECO:0000256" key="4">
    <source>
        <dbReference type="SAM" id="MobiDB-lite"/>
    </source>
</evidence>
<feature type="region of interest" description="Disordered" evidence="4">
    <location>
        <begin position="233"/>
        <end position="276"/>
    </location>
</feature>
<keyword evidence="2" id="KW-0238">DNA-binding</keyword>
<dbReference type="InterPro" id="IPR036390">
    <property type="entry name" value="WH_DNA-bd_sf"/>
</dbReference>
<dbReference type="PANTHER" id="PTHR44846:SF17">
    <property type="entry name" value="GNTR-FAMILY TRANSCRIPTIONAL REGULATOR"/>
    <property type="match status" value="1"/>
</dbReference>
<dbReference type="SUPFAM" id="SSF46785">
    <property type="entry name" value="Winged helix' DNA-binding domain"/>
    <property type="match status" value="1"/>
</dbReference>
<evidence type="ECO:0000256" key="2">
    <source>
        <dbReference type="ARBA" id="ARBA00023125"/>
    </source>
</evidence>
<evidence type="ECO:0000313" key="6">
    <source>
        <dbReference type="EMBL" id="UPT23589.1"/>
    </source>
</evidence>
<dbReference type="Pfam" id="PF07702">
    <property type="entry name" value="UTRA"/>
    <property type="match status" value="1"/>
</dbReference>
<protein>
    <submittedName>
        <fullName evidence="6">GntR family transcriptional regulator</fullName>
    </submittedName>
</protein>
<dbReference type="Gene3D" id="3.40.1410.10">
    <property type="entry name" value="Chorismate lyase-like"/>
    <property type="match status" value="1"/>
</dbReference>
<evidence type="ECO:0000256" key="1">
    <source>
        <dbReference type="ARBA" id="ARBA00023015"/>
    </source>
</evidence>
<evidence type="ECO:0000259" key="5">
    <source>
        <dbReference type="PROSITE" id="PS50949"/>
    </source>
</evidence>
<dbReference type="Pfam" id="PF00392">
    <property type="entry name" value="GntR"/>
    <property type="match status" value="1"/>
</dbReference>
<dbReference type="SMART" id="SM00866">
    <property type="entry name" value="UTRA"/>
    <property type="match status" value="1"/>
</dbReference>
<dbReference type="InterPro" id="IPR011663">
    <property type="entry name" value="UTRA"/>
</dbReference>